<dbReference type="SUPFAM" id="SSF100895">
    <property type="entry name" value="Kazal-type serine protease inhibitors"/>
    <property type="match status" value="1"/>
</dbReference>
<reference evidence="10 11" key="1">
    <citation type="submission" date="2019-09" db="EMBL/GenBank/DDBJ databases">
        <title>Bird 10,000 Genomes (B10K) Project - Family phase.</title>
        <authorList>
            <person name="Zhang G."/>
        </authorList>
    </citation>
    <scope>NUCLEOTIDE SEQUENCE [LARGE SCALE GENOMIC DNA]</scope>
    <source>
        <strain evidence="10">B10K-DU-001-04</strain>
        <tissue evidence="10">Muscle</tissue>
    </source>
</reference>
<dbReference type="PRINTS" id="PR00290">
    <property type="entry name" value="KAZALINHBTR"/>
</dbReference>
<dbReference type="GO" id="GO:0005576">
    <property type="term" value="C:extracellular region"/>
    <property type="evidence" value="ECO:0007669"/>
    <property type="project" value="UniProtKB-SubCell"/>
</dbReference>
<dbReference type="Proteomes" id="UP000583613">
    <property type="component" value="Unassembled WGS sequence"/>
</dbReference>
<evidence type="ECO:0000256" key="5">
    <source>
        <dbReference type="ARBA" id="ARBA00022737"/>
    </source>
</evidence>
<dbReference type="EMBL" id="VWZE01010069">
    <property type="protein sequence ID" value="NXF90025.1"/>
    <property type="molecule type" value="Genomic_DNA"/>
</dbReference>
<dbReference type="OrthoDB" id="126772at2759"/>
<feature type="non-terminal residue" evidence="10">
    <location>
        <position position="45"/>
    </location>
</feature>
<dbReference type="InterPro" id="IPR051597">
    <property type="entry name" value="Bifunctional_prot_inhibitor"/>
</dbReference>
<gene>
    <name evidence="10" type="primary">Iovo_1</name>
    <name evidence="10" type="ORF">EUBBOU_R00053</name>
</gene>
<name>A0A7K8XFX4_9PICI</name>
<evidence type="ECO:0000256" key="8">
    <source>
        <dbReference type="ARBA" id="ARBA00023180"/>
    </source>
</evidence>
<evidence type="ECO:0000256" key="2">
    <source>
        <dbReference type="ARBA" id="ARBA00019248"/>
    </source>
</evidence>
<evidence type="ECO:0000256" key="7">
    <source>
        <dbReference type="ARBA" id="ARBA00023157"/>
    </source>
</evidence>
<evidence type="ECO:0000256" key="3">
    <source>
        <dbReference type="ARBA" id="ARBA00022525"/>
    </source>
</evidence>
<comment type="caution">
    <text evidence="10">The sequence shown here is derived from an EMBL/GenBank/DDBJ whole genome shotgun (WGS) entry which is preliminary data.</text>
</comment>
<dbReference type="InterPro" id="IPR002350">
    <property type="entry name" value="Kazal_dom"/>
</dbReference>
<evidence type="ECO:0000256" key="1">
    <source>
        <dbReference type="ARBA" id="ARBA00004613"/>
    </source>
</evidence>
<evidence type="ECO:0000313" key="10">
    <source>
        <dbReference type="EMBL" id="NXF90025.1"/>
    </source>
</evidence>
<keyword evidence="7" id="KW-1015">Disulfide bond</keyword>
<evidence type="ECO:0000259" key="9">
    <source>
        <dbReference type="PROSITE" id="PS51465"/>
    </source>
</evidence>
<keyword evidence="8" id="KW-0325">Glycoprotein</keyword>
<accession>A0A7K8XFX4</accession>
<dbReference type="Gene3D" id="3.30.60.30">
    <property type="match status" value="1"/>
</dbReference>
<dbReference type="PROSITE" id="PS00282">
    <property type="entry name" value="KAZAL_1"/>
    <property type="match status" value="1"/>
</dbReference>
<comment type="subcellular location">
    <subcellularLocation>
        <location evidence="1">Secreted</location>
    </subcellularLocation>
</comment>
<dbReference type="AlphaFoldDB" id="A0A7K8XFX4"/>
<dbReference type="GO" id="GO:0004867">
    <property type="term" value="F:serine-type endopeptidase inhibitor activity"/>
    <property type="evidence" value="ECO:0007669"/>
    <property type="project" value="UniProtKB-KW"/>
</dbReference>
<dbReference type="SMART" id="SM00280">
    <property type="entry name" value="KAZAL"/>
    <property type="match status" value="1"/>
</dbReference>
<keyword evidence="5" id="KW-0677">Repeat</keyword>
<evidence type="ECO:0000256" key="6">
    <source>
        <dbReference type="ARBA" id="ARBA00022900"/>
    </source>
</evidence>
<feature type="non-terminal residue" evidence="10">
    <location>
        <position position="1"/>
    </location>
</feature>
<dbReference type="InterPro" id="IPR001239">
    <property type="entry name" value="Prot_inh_Kazal-m"/>
</dbReference>
<keyword evidence="6" id="KW-0722">Serine protease inhibitor</keyword>
<protein>
    <recommendedName>
        <fullName evidence="2">Ovomucoid</fullName>
    </recommendedName>
</protein>
<feature type="domain" description="Kazal-like" evidence="9">
    <location>
        <begin position="1"/>
        <end position="45"/>
    </location>
</feature>
<proteinExistence type="predicted"/>
<organism evidence="10 11">
    <name type="scientific">Eubucco bourcierii</name>
    <name type="common">red-headed barbet</name>
    <dbReference type="NCBI Taxonomy" id="91767"/>
    <lineage>
        <taxon>Eukaryota</taxon>
        <taxon>Metazoa</taxon>
        <taxon>Chordata</taxon>
        <taxon>Craniata</taxon>
        <taxon>Vertebrata</taxon>
        <taxon>Euteleostomi</taxon>
        <taxon>Archelosauria</taxon>
        <taxon>Archosauria</taxon>
        <taxon>Dinosauria</taxon>
        <taxon>Saurischia</taxon>
        <taxon>Theropoda</taxon>
        <taxon>Coelurosauria</taxon>
        <taxon>Aves</taxon>
        <taxon>Neognathae</taxon>
        <taxon>Neoaves</taxon>
        <taxon>Telluraves</taxon>
        <taxon>Coraciimorphae</taxon>
        <taxon>Piciformes</taxon>
        <taxon>Ramphastidae</taxon>
        <taxon>Eubucco</taxon>
    </lineage>
</organism>
<dbReference type="InterPro" id="IPR036058">
    <property type="entry name" value="Kazal_dom_sf"/>
</dbReference>
<keyword evidence="11" id="KW-1185">Reference proteome</keyword>
<keyword evidence="3" id="KW-0964">Secreted</keyword>
<dbReference type="FunFam" id="3.30.60.30:FF:000037">
    <property type="entry name" value="Ovomucoid"/>
    <property type="match status" value="1"/>
</dbReference>
<sequence length="45" mass="4895">RVVACTMEYTPICGTDGVTYSNKCQFCNAVARSRGTLSLSHRGHC</sequence>
<dbReference type="PANTHER" id="PTHR47729">
    <property type="entry name" value="SERINE PEPTIDASE INHIBITOR, KAZAL TYPE 2, TANDEM DUPLICATE 1-RELATED"/>
    <property type="match status" value="1"/>
</dbReference>
<dbReference type="CDD" id="cd00104">
    <property type="entry name" value="KAZAL_FS"/>
    <property type="match status" value="1"/>
</dbReference>
<dbReference type="PANTHER" id="PTHR47729:SF1">
    <property type="entry name" value="OVOMUCOID-LIKE-RELATED"/>
    <property type="match status" value="1"/>
</dbReference>
<keyword evidence="4" id="KW-0646">Protease inhibitor</keyword>
<dbReference type="Pfam" id="PF00050">
    <property type="entry name" value="Kazal_1"/>
    <property type="match status" value="1"/>
</dbReference>
<dbReference type="PROSITE" id="PS51465">
    <property type="entry name" value="KAZAL_2"/>
    <property type="match status" value="1"/>
</dbReference>
<evidence type="ECO:0000313" key="11">
    <source>
        <dbReference type="Proteomes" id="UP000583613"/>
    </source>
</evidence>
<evidence type="ECO:0000256" key="4">
    <source>
        <dbReference type="ARBA" id="ARBA00022690"/>
    </source>
</evidence>